<reference evidence="1 2" key="1">
    <citation type="submission" date="2018-06" db="EMBL/GenBank/DDBJ databases">
        <title>The Genome of Cuscuta australis (Dodder) Provides Insight into the Evolution of Plant Parasitism.</title>
        <authorList>
            <person name="Liu H."/>
        </authorList>
    </citation>
    <scope>NUCLEOTIDE SEQUENCE [LARGE SCALE GENOMIC DNA]</scope>
    <source>
        <strain evidence="2">cv. Yunnan</strain>
        <tissue evidence="1">Vines</tissue>
    </source>
</reference>
<dbReference type="Proteomes" id="UP000249390">
    <property type="component" value="Unassembled WGS sequence"/>
</dbReference>
<comment type="caution">
    <text evidence="1">The sequence shown here is derived from an EMBL/GenBank/DDBJ whole genome shotgun (WGS) entry which is preliminary data.</text>
</comment>
<sequence length="91" mass="9397">MLGDSAFGPDPQEAEVSVCDVEIAGGAVELEPQRPPAGWFGVRVGGAVAECSVSVRERDRELGPAAGRAVPLEDSAVFGFFVPKLIASPSN</sequence>
<proteinExistence type="predicted"/>
<accession>A0A328DSC6</accession>
<name>A0A328DSC6_9ASTE</name>
<evidence type="ECO:0000313" key="1">
    <source>
        <dbReference type="EMBL" id="RAL48595.1"/>
    </source>
</evidence>
<evidence type="ECO:0000313" key="2">
    <source>
        <dbReference type="Proteomes" id="UP000249390"/>
    </source>
</evidence>
<protein>
    <submittedName>
        <fullName evidence="1">Uncharacterized protein</fullName>
    </submittedName>
</protein>
<keyword evidence="2" id="KW-1185">Reference proteome</keyword>
<gene>
    <name evidence="1" type="ORF">DM860_000915</name>
</gene>
<dbReference type="AlphaFoldDB" id="A0A328DSC6"/>
<dbReference type="EMBL" id="NQVE01000097">
    <property type="protein sequence ID" value="RAL48595.1"/>
    <property type="molecule type" value="Genomic_DNA"/>
</dbReference>
<organism evidence="1 2">
    <name type="scientific">Cuscuta australis</name>
    <dbReference type="NCBI Taxonomy" id="267555"/>
    <lineage>
        <taxon>Eukaryota</taxon>
        <taxon>Viridiplantae</taxon>
        <taxon>Streptophyta</taxon>
        <taxon>Embryophyta</taxon>
        <taxon>Tracheophyta</taxon>
        <taxon>Spermatophyta</taxon>
        <taxon>Magnoliopsida</taxon>
        <taxon>eudicotyledons</taxon>
        <taxon>Gunneridae</taxon>
        <taxon>Pentapetalae</taxon>
        <taxon>asterids</taxon>
        <taxon>lamiids</taxon>
        <taxon>Solanales</taxon>
        <taxon>Convolvulaceae</taxon>
        <taxon>Cuscuteae</taxon>
        <taxon>Cuscuta</taxon>
        <taxon>Cuscuta subgen. Grammica</taxon>
        <taxon>Cuscuta sect. Cleistogrammica</taxon>
    </lineage>
</organism>